<protein>
    <recommendedName>
        <fullName evidence="7">TF-B3 domain-containing protein</fullName>
    </recommendedName>
</protein>
<evidence type="ECO:0000256" key="3">
    <source>
        <dbReference type="ARBA" id="ARBA00023125"/>
    </source>
</evidence>
<keyword evidence="9" id="KW-1185">Reference proteome</keyword>
<dbReference type="InterPro" id="IPR044837">
    <property type="entry name" value="REM16-like"/>
</dbReference>
<dbReference type="Gene3D" id="2.40.330.10">
    <property type="entry name" value="DNA-binding pseudobarrel domain"/>
    <property type="match status" value="2"/>
</dbReference>
<keyword evidence="4" id="KW-0804">Transcription</keyword>
<name>A0ABS8SR58_DATST</name>
<evidence type="ECO:0000256" key="2">
    <source>
        <dbReference type="ARBA" id="ARBA00023015"/>
    </source>
</evidence>
<comment type="subcellular location">
    <subcellularLocation>
        <location evidence="1">Nucleus</location>
    </subcellularLocation>
</comment>
<dbReference type="PANTHER" id="PTHR31391">
    <property type="entry name" value="B3 DOMAIN-CONTAINING PROTEIN OS11G0197600-RELATED"/>
    <property type="match status" value="1"/>
</dbReference>
<feature type="domain" description="TF-B3" evidence="7">
    <location>
        <begin position="169"/>
        <end position="266"/>
    </location>
</feature>
<dbReference type="PANTHER" id="PTHR31391:SF157">
    <property type="entry name" value="B3 DOMAIN-CONTAINING PROTEIN REM16"/>
    <property type="match status" value="1"/>
</dbReference>
<feature type="compositionally biased region" description="Low complexity" evidence="6">
    <location>
        <begin position="138"/>
        <end position="149"/>
    </location>
</feature>
<gene>
    <name evidence="8" type="ORF">HAX54_046094</name>
</gene>
<feature type="region of interest" description="Disordered" evidence="6">
    <location>
        <begin position="121"/>
        <end position="167"/>
    </location>
</feature>
<evidence type="ECO:0000313" key="8">
    <source>
        <dbReference type="EMBL" id="MCD7461427.1"/>
    </source>
</evidence>
<evidence type="ECO:0000313" key="9">
    <source>
        <dbReference type="Proteomes" id="UP000823775"/>
    </source>
</evidence>
<dbReference type="CDD" id="cd10017">
    <property type="entry name" value="B3_DNA"/>
    <property type="match status" value="2"/>
</dbReference>
<dbReference type="PROSITE" id="PS50863">
    <property type="entry name" value="B3"/>
    <property type="match status" value="1"/>
</dbReference>
<accession>A0ABS8SR58</accession>
<dbReference type="EMBL" id="JACEIK010000723">
    <property type="protein sequence ID" value="MCD7461427.1"/>
    <property type="molecule type" value="Genomic_DNA"/>
</dbReference>
<dbReference type="SUPFAM" id="SSF101936">
    <property type="entry name" value="DNA-binding pseudobarrel domain"/>
    <property type="match status" value="2"/>
</dbReference>
<keyword evidence="5" id="KW-0539">Nucleus</keyword>
<evidence type="ECO:0000256" key="5">
    <source>
        <dbReference type="ARBA" id="ARBA00023242"/>
    </source>
</evidence>
<dbReference type="InterPro" id="IPR003340">
    <property type="entry name" value="B3_DNA-bd"/>
</dbReference>
<sequence length="267" mass="30060">MLRDCSHSRLERKQLLRLSGNEETTNVERFVAGAAAGVTDCYCDVLTTGHSYSGLTGNEDSLFLKHGEKEFVDARSLVEGDLLIFKYHGNSQFDVLVFDKQSLCEKEASYFIKKCEHTDVASESRTKKPTRERNDPTSESSSSKQTSESSSHEEFETPATKKPKLVLTPTSSARANVDLRSREIKIPSEWARIHFPRTNLDVTLGVEENTWQANFIHAHHGVALNGGGWRNFILKNFLEKLDVCVINLVSGEDPNEIFDVSIFRAFE</sequence>
<keyword evidence="2" id="KW-0805">Transcription regulation</keyword>
<organism evidence="8 9">
    <name type="scientific">Datura stramonium</name>
    <name type="common">Jimsonweed</name>
    <name type="synonym">Common thornapple</name>
    <dbReference type="NCBI Taxonomy" id="4076"/>
    <lineage>
        <taxon>Eukaryota</taxon>
        <taxon>Viridiplantae</taxon>
        <taxon>Streptophyta</taxon>
        <taxon>Embryophyta</taxon>
        <taxon>Tracheophyta</taxon>
        <taxon>Spermatophyta</taxon>
        <taxon>Magnoliopsida</taxon>
        <taxon>eudicotyledons</taxon>
        <taxon>Gunneridae</taxon>
        <taxon>Pentapetalae</taxon>
        <taxon>asterids</taxon>
        <taxon>lamiids</taxon>
        <taxon>Solanales</taxon>
        <taxon>Solanaceae</taxon>
        <taxon>Solanoideae</taxon>
        <taxon>Datureae</taxon>
        <taxon>Datura</taxon>
    </lineage>
</organism>
<keyword evidence="3" id="KW-0238">DNA-binding</keyword>
<dbReference type="InterPro" id="IPR015300">
    <property type="entry name" value="DNA-bd_pseudobarrel_sf"/>
</dbReference>
<evidence type="ECO:0000256" key="1">
    <source>
        <dbReference type="ARBA" id="ARBA00004123"/>
    </source>
</evidence>
<evidence type="ECO:0000256" key="4">
    <source>
        <dbReference type="ARBA" id="ARBA00023163"/>
    </source>
</evidence>
<feature type="compositionally biased region" description="Basic and acidic residues" evidence="6">
    <location>
        <begin position="121"/>
        <end position="136"/>
    </location>
</feature>
<evidence type="ECO:0000259" key="7">
    <source>
        <dbReference type="PROSITE" id="PS50863"/>
    </source>
</evidence>
<evidence type="ECO:0000256" key="6">
    <source>
        <dbReference type="SAM" id="MobiDB-lite"/>
    </source>
</evidence>
<comment type="caution">
    <text evidence="8">The sequence shown here is derived from an EMBL/GenBank/DDBJ whole genome shotgun (WGS) entry which is preliminary data.</text>
</comment>
<dbReference type="Proteomes" id="UP000823775">
    <property type="component" value="Unassembled WGS sequence"/>
</dbReference>
<proteinExistence type="predicted"/>
<reference evidence="8 9" key="1">
    <citation type="journal article" date="2021" name="BMC Genomics">
        <title>Datura genome reveals duplications of psychoactive alkaloid biosynthetic genes and high mutation rate following tissue culture.</title>
        <authorList>
            <person name="Rajewski A."/>
            <person name="Carter-House D."/>
            <person name="Stajich J."/>
            <person name="Litt A."/>
        </authorList>
    </citation>
    <scope>NUCLEOTIDE SEQUENCE [LARGE SCALE GENOMIC DNA]</scope>
    <source>
        <strain evidence="8">AR-01</strain>
    </source>
</reference>